<dbReference type="AlphaFoldDB" id="A0A9X2EK08"/>
<reference evidence="1" key="1">
    <citation type="journal article" date="2022" name="Arch. Microbiol.">
        <title>Microbulbifer okhotskensis sp. nov., isolated from a deep bottom sediment of the Okhotsk Sea.</title>
        <authorList>
            <person name="Romanenko L."/>
            <person name="Kurilenko V."/>
            <person name="Otstavnykh N."/>
            <person name="Velansky P."/>
            <person name="Isaeva M."/>
            <person name="Mikhailov V."/>
        </authorList>
    </citation>
    <scope>NUCLEOTIDE SEQUENCE</scope>
    <source>
        <strain evidence="1">OS29</strain>
    </source>
</reference>
<name>A0A9X2EK08_9GAMM</name>
<sequence>MAESARELLQRLLARGDGIAVDGGRLTLTPASGHPVPAEWLSEHEWPLITEAARLAGVEPLEYIGHSVGNYGPRKNG</sequence>
<dbReference type="EMBL" id="JALBWM010000005">
    <property type="protein sequence ID" value="MCO1333084.1"/>
    <property type="molecule type" value="Genomic_DNA"/>
</dbReference>
<organism evidence="1 2">
    <name type="scientific">Microbulbifer okhotskensis</name>
    <dbReference type="NCBI Taxonomy" id="2926617"/>
    <lineage>
        <taxon>Bacteria</taxon>
        <taxon>Pseudomonadati</taxon>
        <taxon>Pseudomonadota</taxon>
        <taxon>Gammaproteobacteria</taxon>
        <taxon>Cellvibrionales</taxon>
        <taxon>Microbulbiferaceae</taxon>
        <taxon>Microbulbifer</taxon>
    </lineage>
</organism>
<keyword evidence="2" id="KW-1185">Reference proteome</keyword>
<proteinExistence type="predicted"/>
<comment type="caution">
    <text evidence="1">The sequence shown here is derived from an EMBL/GenBank/DDBJ whole genome shotgun (WGS) entry which is preliminary data.</text>
</comment>
<gene>
    <name evidence="1" type="ORF">MO867_01905</name>
</gene>
<dbReference type="RefSeq" id="WP_252464254.1">
    <property type="nucleotide sequence ID" value="NZ_JALBWM010000005.1"/>
</dbReference>
<evidence type="ECO:0000313" key="2">
    <source>
        <dbReference type="Proteomes" id="UP001139028"/>
    </source>
</evidence>
<accession>A0A9X2EK08</accession>
<protein>
    <submittedName>
        <fullName evidence="1">Uncharacterized protein</fullName>
    </submittedName>
</protein>
<feature type="non-terminal residue" evidence="1">
    <location>
        <position position="77"/>
    </location>
</feature>
<evidence type="ECO:0000313" key="1">
    <source>
        <dbReference type="EMBL" id="MCO1333084.1"/>
    </source>
</evidence>
<dbReference type="Proteomes" id="UP001139028">
    <property type="component" value="Unassembled WGS sequence"/>
</dbReference>